<evidence type="ECO:0000259" key="2">
    <source>
        <dbReference type="Pfam" id="PF02771"/>
    </source>
</evidence>
<organism evidence="3 4">
    <name type="scientific">Mycobacteroides immunogenum</name>
    <dbReference type="NCBI Taxonomy" id="83262"/>
    <lineage>
        <taxon>Bacteria</taxon>
        <taxon>Bacillati</taxon>
        <taxon>Actinomycetota</taxon>
        <taxon>Actinomycetes</taxon>
        <taxon>Mycobacteriales</taxon>
        <taxon>Mycobacteriaceae</taxon>
        <taxon>Mycobacteroides</taxon>
    </lineage>
</organism>
<dbReference type="InterPro" id="IPR013786">
    <property type="entry name" value="AcylCoA_DH/ox_N"/>
</dbReference>
<dbReference type="Pfam" id="PF02771">
    <property type="entry name" value="Acyl-CoA_dh_N"/>
    <property type="match status" value="1"/>
</dbReference>
<dbReference type="Gene3D" id="1.10.540.10">
    <property type="entry name" value="Acyl-CoA dehydrogenase/oxidase, N-terminal domain"/>
    <property type="match status" value="1"/>
</dbReference>
<accession>A0ABR5LJC3</accession>
<comment type="caution">
    <text evidence="3">The sequence shown here is derived from an EMBL/GenBank/DDBJ whole genome shotgun (WGS) entry which is preliminary data.</text>
</comment>
<dbReference type="InterPro" id="IPR037069">
    <property type="entry name" value="AcylCoA_DH/ox_N_sf"/>
</dbReference>
<sequence length="141" mass="15478">MDLSFSAVEEQFRAEVQEFLDENLTEDLRAAGRLQTSVYSDHEASMQWQAILHEKGWAAPAWPVKYGGQPWSVAQHYIFSVESMVAGAPALSPMGIRMVAHAIVKFGTPEQKKFGSIAMNVGRVGCAMSRVAEWSGRTGSS</sequence>
<gene>
    <name evidence="3" type="ORF">AN912_27100</name>
</gene>
<dbReference type="EMBL" id="LJFS01000054">
    <property type="protein sequence ID" value="KPG25475.1"/>
    <property type="molecule type" value="Genomic_DNA"/>
</dbReference>
<dbReference type="SUPFAM" id="SSF56645">
    <property type="entry name" value="Acyl-CoA dehydrogenase NM domain-like"/>
    <property type="match status" value="1"/>
</dbReference>
<evidence type="ECO:0000313" key="4">
    <source>
        <dbReference type="Proteomes" id="UP000037962"/>
    </source>
</evidence>
<evidence type="ECO:0000256" key="1">
    <source>
        <dbReference type="ARBA" id="ARBA00023002"/>
    </source>
</evidence>
<dbReference type="PANTHER" id="PTHR43292:SF3">
    <property type="entry name" value="ACYL-COA DEHYDROGENASE FADE29"/>
    <property type="match status" value="1"/>
</dbReference>
<evidence type="ECO:0000313" key="3">
    <source>
        <dbReference type="EMBL" id="KPG25475.1"/>
    </source>
</evidence>
<proteinExistence type="predicted"/>
<name>A0ABR5LJC3_9MYCO</name>
<dbReference type="PANTHER" id="PTHR43292">
    <property type="entry name" value="ACYL-COA DEHYDROGENASE"/>
    <property type="match status" value="1"/>
</dbReference>
<reference evidence="3 4" key="1">
    <citation type="submission" date="2015-09" db="EMBL/GenBank/DDBJ databases">
        <title>Genome Sequences of Mycobacterium immunogenum Isolates, Recuperated from a Chloraminated Drinking Water Distribution System Simulator Subjected to Episodes of Nitrification.</title>
        <authorList>
            <person name="Gomez-Alvarez V."/>
            <person name="Revetta R.P."/>
        </authorList>
    </citation>
    <scope>NUCLEOTIDE SEQUENCE [LARGE SCALE GENOMIC DNA]</scope>
    <source>
        <strain evidence="3 4">H076</strain>
    </source>
</reference>
<feature type="domain" description="Acyl-CoA dehydrogenase/oxidase N-terminal" evidence="2">
    <location>
        <begin position="9"/>
        <end position="113"/>
    </location>
</feature>
<keyword evidence="4" id="KW-1185">Reference proteome</keyword>
<dbReference type="Proteomes" id="UP000037962">
    <property type="component" value="Unassembled WGS sequence"/>
</dbReference>
<protein>
    <recommendedName>
        <fullName evidence="2">Acyl-CoA dehydrogenase/oxidase N-terminal domain-containing protein</fullName>
    </recommendedName>
</protein>
<keyword evidence="1" id="KW-0560">Oxidoreductase</keyword>
<dbReference type="InterPro" id="IPR009100">
    <property type="entry name" value="AcylCoA_DH/oxidase_NM_dom_sf"/>
</dbReference>
<dbReference type="InterPro" id="IPR052161">
    <property type="entry name" value="Mycobact_Acyl-CoA_DH"/>
</dbReference>